<evidence type="ECO:0000256" key="5">
    <source>
        <dbReference type="ARBA" id="ARBA00047913"/>
    </source>
</evidence>
<dbReference type="NCBIfam" id="TIGR00134">
    <property type="entry name" value="gatE_arch"/>
    <property type="match status" value="1"/>
</dbReference>
<comment type="caution">
    <text evidence="9">The sequence shown here is derived from an EMBL/GenBank/DDBJ whole genome shotgun (WGS) entry which is preliminary data.</text>
</comment>
<keyword evidence="2 6" id="KW-0547">Nucleotide-binding</keyword>
<name>A0A7C4NPQ3_STAMA</name>
<dbReference type="InterPro" id="IPR029351">
    <property type="entry name" value="GAD_dom"/>
</dbReference>
<dbReference type="EC" id="6.3.5.-" evidence="6"/>
<organism evidence="9">
    <name type="scientific">Staphylothermus marinus</name>
    <dbReference type="NCBI Taxonomy" id="2280"/>
    <lineage>
        <taxon>Archaea</taxon>
        <taxon>Thermoproteota</taxon>
        <taxon>Thermoprotei</taxon>
        <taxon>Desulfurococcales</taxon>
        <taxon>Desulfurococcaceae</taxon>
        <taxon>Staphylothermus</taxon>
    </lineage>
</organism>
<dbReference type="InterPro" id="IPR042114">
    <property type="entry name" value="GatB_C_1"/>
</dbReference>
<dbReference type="InterPro" id="IPR023168">
    <property type="entry name" value="GatB_Yqey_C_2"/>
</dbReference>
<dbReference type="InterPro" id="IPR017959">
    <property type="entry name" value="Asn/Gln-tRNA_amidoTrfase_suB/E"/>
</dbReference>
<accession>A0A7C4NPQ3</accession>
<dbReference type="EMBL" id="DTBP01000020">
    <property type="protein sequence ID" value="HGQ74069.1"/>
    <property type="molecule type" value="Genomic_DNA"/>
</dbReference>
<keyword evidence="4 6" id="KW-0648">Protein biosynthesis</keyword>
<keyword evidence="1 6" id="KW-0436">Ligase</keyword>
<dbReference type="GO" id="GO:0016740">
    <property type="term" value="F:transferase activity"/>
    <property type="evidence" value="ECO:0007669"/>
    <property type="project" value="UniProtKB-KW"/>
</dbReference>
<dbReference type="InterPro" id="IPR017958">
    <property type="entry name" value="Gln-tRNA_amidoTrfase_suB_CS"/>
</dbReference>
<dbReference type="AlphaFoldDB" id="A0A7C4NPQ3"/>
<dbReference type="Gene3D" id="1.10.10.410">
    <property type="match status" value="1"/>
</dbReference>
<evidence type="ECO:0000313" key="9">
    <source>
        <dbReference type="EMBL" id="HGQ74069.1"/>
    </source>
</evidence>
<dbReference type="InterPro" id="IPR014746">
    <property type="entry name" value="Gln_synth/guanido_kin_cat_dom"/>
</dbReference>
<evidence type="ECO:0000256" key="2">
    <source>
        <dbReference type="ARBA" id="ARBA00022741"/>
    </source>
</evidence>
<comment type="subunit">
    <text evidence="6">Heterodimer of GatD and GatE.</text>
</comment>
<dbReference type="Gene3D" id="3.30.1360.30">
    <property type="entry name" value="GAD-like domain"/>
    <property type="match status" value="1"/>
</dbReference>
<dbReference type="GO" id="GO:0070681">
    <property type="term" value="P:glutaminyl-tRNAGln biosynthesis via transamidation"/>
    <property type="evidence" value="ECO:0007669"/>
    <property type="project" value="TreeGrafter"/>
</dbReference>
<evidence type="ECO:0000256" key="3">
    <source>
        <dbReference type="ARBA" id="ARBA00022840"/>
    </source>
</evidence>
<evidence type="ECO:0000313" key="8">
    <source>
        <dbReference type="EMBL" id="HGQ59338.1"/>
    </source>
</evidence>
<keyword evidence="9" id="KW-0808">Transferase</keyword>
<dbReference type="NCBIfam" id="NF003107">
    <property type="entry name" value="PRK04028.1"/>
    <property type="match status" value="1"/>
</dbReference>
<dbReference type="InterPro" id="IPR004414">
    <property type="entry name" value="GatE"/>
</dbReference>
<comment type="function">
    <text evidence="6">Allows the formation of correctly charged Gln-tRNA(Gln) through the transamidation of misacylated Glu-tRNA(Gln) in organisms which lack glutaminyl-tRNA synthetase. The reaction takes place in the presence of glutamine and ATP through an activated gamma-phospho-Glu-tRNA(Gln). The GatDE system is specific for glutamate and does not act on aspartate.</text>
</comment>
<dbReference type="InterPro" id="IPR003789">
    <property type="entry name" value="Asn/Gln_tRNA_amidoTrase-B-like"/>
</dbReference>
<gene>
    <name evidence="6 9" type="primary">gatE</name>
    <name evidence="8" type="ORF">ENU09_01240</name>
    <name evidence="9" type="ORF">ENU20_03210</name>
</gene>
<dbReference type="Gene3D" id="1.10.150.380">
    <property type="entry name" value="GatB domain, N-terminal subdomain"/>
    <property type="match status" value="1"/>
</dbReference>
<dbReference type="SMART" id="SM00845">
    <property type="entry name" value="GatB_Yqey"/>
    <property type="match status" value="1"/>
</dbReference>
<evidence type="ECO:0000256" key="1">
    <source>
        <dbReference type="ARBA" id="ARBA00022598"/>
    </source>
</evidence>
<dbReference type="Pfam" id="PF02934">
    <property type="entry name" value="GatB_N"/>
    <property type="match status" value="1"/>
</dbReference>
<dbReference type="Pfam" id="PF02938">
    <property type="entry name" value="GAD"/>
    <property type="match status" value="1"/>
</dbReference>
<protein>
    <recommendedName>
        <fullName evidence="6">Glutamyl-tRNA(Gln) amidotransferase subunit E</fullName>
        <shortName evidence="6">Glu-ADT subunit E</shortName>
        <ecNumber evidence="6">6.3.5.-</ecNumber>
    </recommendedName>
</protein>
<evidence type="ECO:0000256" key="4">
    <source>
        <dbReference type="ARBA" id="ARBA00022917"/>
    </source>
</evidence>
<dbReference type="InterPro" id="IPR004115">
    <property type="entry name" value="GAD-like_sf"/>
</dbReference>
<dbReference type="SUPFAM" id="SSF55261">
    <property type="entry name" value="GAD domain-like"/>
    <property type="match status" value="1"/>
</dbReference>
<reference evidence="9" key="1">
    <citation type="journal article" date="2020" name="mSystems">
        <title>Genome- and Community-Level Interaction Insights into Carbon Utilization and Element Cycling Functions of Hydrothermarchaeota in Hydrothermal Sediment.</title>
        <authorList>
            <person name="Zhou Z."/>
            <person name="Liu Y."/>
            <person name="Xu W."/>
            <person name="Pan J."/>
            <person name="Luo Z.H."/>
            <person name="Li M."/>
        </authorList>
    </citation>
    <scope>NUCLEOTIDE SEQUENCE [LARGE SCALE GENOMIC DNA]</scope>
    <source>
        <strain evidence="8">SpSt-638</strain>
        <strain evidence="9">SpSt-648</strain>
    </source>
</reference>
<dbReference type="PANTHER" id="PTHR11659">
    <property type="entry name" value="GLUTAMYL-TRNA GLN AMIDOTRANSFERASE SUBUNIT B MITOCHONDRIAL AND PROKARYOTIC PET112-RELATED"/>
    <property type="match status" value="1"/>
</dbReference>
<evidence type="ECO:0000259" key="7">
    <source>
        <dbReference type="SMART" id="SM00845"/>
    </source>
</evidence>
<dbReference type="HAMAP" id="MF_00588">
    <property type="entry name" value="GatE"/>
    <property type="match status" value="1"/>
</dbReference>
<dbReference type="PROSITE" id="PS01234">
    <property type="entry name" value="GATB"/>
    <property type="match status" value="1"/>
</dbReference>
<keyword evidence="3 6" id="KW-0067">ATP-binding</keyword>
<feature type="domain" description="Asn/Gln amidotransferase" evidence="7">
    <location>
        <begin position="486"/>
        <end position="625"/>
    </location>
</feature>
<dbReference type="Pfam" id="PF02637">
    <property type="entry name" value="GatB_Yqey"/>
    <property type="match status" value="1"/>
</dbReference>
<dbReference type="SUPFAM" id="SSF55931">
    <property type="entry name" value="Glutamine synthetase/guanido kinase"/>
    <property type="match status" value="1"/>
</dbReference>
<dbReference type="SUPFAM" id="SSF89095">
    <property type="entry name" value="GatB/YqeY motif"/>
    <property type="match status" value="1"/>
</dbReference>
<evidence type="ECO:0000256" key="6">
    <source>
        <dbReference type="HAMAP-Rule" id="MF_00588"/>
    </source>
</evidence>
<dbReference type="GO" id="GO:0050567">
    <property type="term" value="F:glutaminyl-tRNA synthase (glutamine-hydrolyzing) activity"/>
    <property type="evidence" value="ECO:0007669"/>
    <property type="project" value="UniProtKB-UniRule"/>
</dbReference>
<proteinExistence type="inferred from homology"/>
<dbReference type="GO" id="GO:0004812">
    <property type="term" value="F:aminoacyl-tRNA ligase activity"/>
    <property type="evidence" value="ECO:0007669"/>
    <property type="project" value="InterPro"/>
</dbReference>
<dbReference type="EMBL" id="DTBE01000038">
    <property type="protein sequence ID" value="HGQ59338.1"/>
    <property type="molecule type" value="Genomic_DNA"/>
</dbReference>
<dbReference type="GO" id="GO:0006412">
    <property type="term" value="P:translation"/>
    <property type="evidence" value="ECO:0007669"/>
    <property type="project" value="UniProtKB-UniRule"/>
</dbReference>
<comment type="catalytic activity">
    <reaction evidence="5 6">
        <text>L-glutamyl-tRNA(Gln) + L-glutamine + ATP + H2O = L-glutaminyl-tRNA(Gln) + L-glutamate + ADP + phosphate + H(+)</text>
        <dbReference type="Rhea" id="RHEA:17521"/>
        <dbReference type="Rhea" id="RHEA-COMP:9681"/>
        <dbReference type="Rhea" id="RHEA-COMP:9684"/>
        <dbReference type="ChEBI" id="CHEBI:15377"/>
        <dbReference type="ChEBI" id="CHEBI:15378"/>
        <dbReference type="ChEBI" id="CHEBI:29985"/>
        <dbReference type="ChEBI" id="CHEBI:30616"/>
        <dbReference type="ChEBI" id="CHEBI:43474"/>
        <dbReference type="ChEBI" id="CHEBI:58359"/>
        <dbReference type="ChEBI" id="CHEBI:78520"/>
        <dbReference type="ChEBI" id="CHEBI:78521"/>
        <dbReference type="ChEBI" id="CHEBI:456216"/>
    </reaction>
</comment>
<dbReference type="InterPro" id="IPR006075">
    <property type="entry name" value="Asn/Gln-tRNA_Trfase_suB/E_cat"/>
</dbReference>
<dbReference type="InterPro" id="IPR018027">
    <property type="entry name" value="Asn/Gln_amidotransferase"/>
</dbReference>
<comment type="similarity">
    <text evidence="6">Belongs to the GatB/GatE family. GatE subfamily.</text>
</comment>
<sequence length="631" mass="71045">MSSDIYAKHGLRIGLEIHVQLDTKHKLFCNCPTMLSEDNEDVFERELRPARSELKEVDVAAMFEWKRGRRFEYYASRDYSCLVEADEEPPHEVNREALVTALAVARALNMYVPDRIYVMRKIVLDGSNTSGFQRTMLVALNGYIDDEEGRVGIQTLCLEEDAARKVVEDVNKVTYRLDRLGIPLIEIATAPDIKNPKQAWRVAYKLGQLVRLTGKAKRGLGTIRQDLNVSIRGGGKVEIKGVQHISLIPIVIENEFMRQIKLLEIRDELAKRGVSLDKFEVANVTDIFKNTKCKVIARIMGKQGYGVFAINLKGFKGILGIEVQPGRRFGTELSDYAKAWGGVGGIFHTDELPGYGISDEEVKELYIKMNADPSRDCIVIVADEEERAVKALEAVFERARSAIYGVPEETRVANEDGTTRYARPRPGQARMYPETDIPPIYITKEIIEEADRIKPESYDAKLKKFIETYGLSRSLAEQVLNDLRLDLFEKIVDKYRDKISPSVIASTIVLASSLDPHEKIADNVIEEIINYVAQGRVAKEAIPNILETLVKKPDAQLSRVIDELGLTTISIDELESIIDEIIQINIDSIKAKPSKAFNIVMGEVMKKVRGRIDGTVVAEHVKRKLNTIIKS</sequence>
<dbReference type="GO" id="GO:0005737">
    <property type="term" value="C:cytoplasm"/>
    <property type="evidence" value="ECO:0007669"/>
    <property type="project" value="InterPro"/>
</dbReference>
<dbReference type="PANTHER" id="PTHR11659:SF2">
    <property type="entry name" value="GLUTAMYL-TRNA(GLN) AMIDOTRANSFERASE SUBUNIT E"/>
    <property type="match status" value="1"/>
</dbReference>
<dbReference type="GO" id="GO:0005524">
    <property type="term" value="F:ATP binding"/>
    <property type="evidence" value="ECO:0007669"/>
    <property type="project" value="UniProtKB-KW"/>
</dbReference>